<organism evidence="1 2">
    <name type="scientific">Colocasia esculenta</name>
    <name type="common">Wild taro</name>
    <name type="synonym">Arum esculentum</name>
    <dbReference type="NCBI Taxonomy" id="4460"/>
    <lineage>
        <taxon>Eukaryota</taxon>
        <taxon>Viridiplantae</taxon>
        <taxon>Streptophyta</taxon>
        <taxon>Embryophyta</taxon>
        <taxon>Tracheophyta</taxon>
        <taxon>Spermatophyta</taxon>
        <taxon>Magnoliopsida</taxon>
        <taxon>Liliopsida</taxon>
        <taxon>Araceae</taxon>
        <taxon>Aroideae</taxon>
        <taxon>Colocasieae</taxon>
        <taxon>Colocasia</taxon>
    </lineage>
</organism>
<dbReference type="Proteomes" id="UP000652761">
    <property type="component" value="Unassembled WGS sequence"/>
</dbReference>
<proteinExistence type="predicted"/>
<keyword evidence="2" id="KW-1185">Reference proteome</keyword>
<evidence type="ECO:0000313" key="1">
    <source>
        <dbReference type="EMBL" id="MQL85150.1"/>
    </source>
</evidence>
<dbReference type="AlphaFoldDB" id="A0A843UTY1"/>
<evidence type="ECO:0000313" key="2">
    <source>
        <dbReference type="Proteomes" id="UP000652761"/>
    </source>
</evidence>
<dbReference type="EMBL" id="NMUH01000811">
    <property type="protein sequence ID" value="MQL85150.1"/>
    <property type="molecule type" value="Genomic_DNA"/>
</dbReference>
<gene>
    <name evidence="1" type="ORF">Taro_017673</name>
</gene>
<comment type="caution">
    <text evidence="1">The sequence shown here is derived from an EMBL/GenBank/DDBJ whole genome shotgun (WGS) entry which is preliminary data.</text>
</comment>
<sequence>MARSIGYKYTPSFFVPIFLTPSLLCCCCDSRDFSVATCRQPTQSCRQAHVFQNSRILDCVDLSTDPLVRTPVVDTGSQLVLFQCLTLEGPGQGLQRCQAWACDRVVRRW</sequence>
<reference evidence="1" key="1">
    <citation type="submission" date="2017-07" db="EMBL/GenBank/DDBJ databases">
        <title>Taro Niue Genome Assembly and Annotation.</title>
        <authorList>
            <person name="Atibalentja N."/>
            <person name="Keating K."/>
            <person name="Fields C.J."/>
        </authorList>
    </citation>
    <scope>NUCLEOTIDE SEQUENCE</scope>
    <source>
        <strain evidence="1">Niue_2</strain>
        <tissue evidence="1">Leaf</tissue>
    </source>
</reference>
<name>A0A843UTY1_COLES</name>
<accession>A0A843UTY1</accession>
<protein>
    <submittedName>
        <fullName evidence="1">Uncharacterized protein</fullName>
    </submittedName>
</protein>